<dbReference type="InterPro" id="IPR009042">
    <property type="entry name" value="RNA_pol_sigma70_r1_2"/>
</dbReference>
<name>A0A8J3EZA8_9ACTN</name>
<dbReference type="PANTHER" id="PTHR30603:SF60">
    <property type="entry name" value="RNA POLYMERASE SIGMA FACTOR RPOD"/>
    <property type="match status" value="1"/>
</dbReference>
<dbReference type="InterPro" id="IPR014284">
    <property type="entry name" value="RNA_pol_sigma-70_dom"/>
</dbReference>
<dbReference type="InterPro" id="IPR007624">
    <property type="entry name" value="RNA_pol_sigma70_r3"/>
</dbReference>
<keyword evidence="10" id="KW-1185">Reference proteome</keyword>
<comment type="caution">
    <text evidence="9">The sequence shown here is derived from an EMBL/GenBank/DDBJ whole genome shotgun (WGS) entry which is preliminary data.</text>
</comment>
<gene>
    <name evidence="9" type="ORF">GCM10011354_34820</name>
</gene>
<keyword evidence="2 6" id="KW-0805">Transcription regulation</keyword>
<reference evidence="9" key="2">
    <citation type="submission" date="2020-09" db="EMBL/GenBank/DDBJ databases">
        <authorList>
            <person name="Sun Q."/>
            <person name="Zhou Y."/>
        </authorList>
    </citation>
    <scope>NUCLEOTIDE SEQUENCE</scope>
    <source>
        <strain evidence="9">CGMCC 1.14988</strain>
    </source>
</reference>
<dbReference type="Gene3D" id="1.10.601.10">
    <property type="entry name" value="RNA Polymerase Primary Sigma Factor"/>
    <property type="match status" value="1"/>
</dbReference>
<dbReference type="Pfam" id="PF04545">
    <property type="entry name" value="Sigma70_r4"/>
    <property type="match status" value="1"/>
</dbReference>
<dbReference type="InterPro" id="IPR036388">
    <property type="entry name" value="WH-like_DNA-bd_sf"/>
</dbReference>
<dbReference type="Pfam" id="PF04539">
    <property type="entry name" value="Sigma70_r3"/>
    <property type="match status" value="1"/>
</dbReference>
<evidence type="ECO:0000256" key="6">
    <source>
        <dbReference type="RuleBase" id="RU362124"/>
    </source>
</evidence>
<dbReference type="AlphaFoldDB" id="A0A8J3EZA8"/>
<dbReference type="InterPro" id="IPR007627">
    <property type="entry name" value="RNA_pol_sigma70_r2"/>
</dbReference>
<sequence>MNPTELPTAEVAVEELLERSSERGYVLLSELQDLHAPELHGDTWLDDVVAEIRTQGTQVVDDVADDAPEEVAEYTGAMTTDLVRQYLNDAGRHALLTKEDEADLAKRYQAGMAADEILSSGRKLTRTQKARMRQVSRDGERAKERMVQANLRLVVPQARKFSGRDLDFIELIQEGNLGLLRAVEKFDHTKGYKFSTYAVWWIRQALQRGVASKGRTIRVPAHVWELYGKLRSAELRLRQQKGADPTEDEIAEEVGLTAQRVREVREAMQELVSLDRPIGEDGDATMGDLIPDAGVVDPAETALEGDAFAQIEAALGALDERERIILVLRFGLHGEEPQTLEEIGAHFSLTRERIRQMQNRALAKLRHPSRAHNLSGLLDVLDRAA</sequence>
<evidence type="ECO:0000256" key="2">
    <source>
        <dbReference type="ARBA" id="ARBA00023015"/>
    </source>
</evidence>
<dbReference type="PROSITE" id="PS00716">
    <property type="entry name" value="SIGMA70_2"/>
    <property type="match status" value="1"/>
</dbReference>
<reference evidence="9" key="1">
    <citation type="journal article" date="2014" name="Int. J. Syst. Evol. Microbiol.">
        <title>Complete genome sequence of Corynebacterium casei LMG S-19264T (=DSM 44701T), isolated from a smear-ripened cheese.</title>
        <authorList>
            <consortium name="US DOE Joint Genome Institute (JGI-PGF)"/>
            <person name="Walter F."/>
            <person name="Albersmeier A."/>
            <person name="Kalinowski J."/>
            <person name="Ruckert C."/>
        </authorList>
    </citation>
    <scope>NUCLEOTIDE SEQUENCE</scope>
    <source>
        <strain evidence="9">CGMCC 1.14988</strain>
    </source>
</reference>
<comment type="function">
    <text evidence="6">Sigma factors are initiation factors that promote the attachment of RNA polymerase to specific initiation sites and are then released.</text>
</comment>
<feature type="domain" description="RNA polymerase sigma-70" evidence="7">
    <location>
        <begin position="170"/>
        <end position="183"/>
    </location>
</feature>
<dbReference type="GO" id="GO:0003677">
    <property type="term" value="F:DNA binding"/>
    <property type="evidence" value="ECO:0007669"/>
    <property type="project" value="UniProtKB-KW"/>
</dbReference>
<dbReference type="PRINTS" id="PR00046">
    <property type="entry name" value="SIGMA70FCT"/>
</dbReference>
<keyword evidence="3 6" id="KW-0731">Sigma factor</keyword>
<evidence type="ECO:0000259" key="7">
    <source>
        <dbReference type="PROSITE" id="PS00715"/>
    </source>
</evidence>
<evidence type="ECO:0000313" key="10">
    <source>
        <dbReference type="Proteomes" id="UP000650511"/>
    </source>
</evidence>
<dbReference type="InterPro" id="IPR013325">
    <property type="entry name" value="RNA_pol_sigma_r2"/>
</dbReference>
<dbReference type="GO" id="GO:0016987">
    <property type="term" value="F:sigma factor activity"/>
    <property type="evidence" value="ECO:0007669"/>
    <property type="project" value="UniProtKB-KW"/>
</dbReference>
<dbReference type="Pfam" id="PF04542">
    <property type="entry name" value="Sigma70_r2"/>
    <property type="match status" value="1"/>
</dbReference>
<evidence type="ECO:0000259" key="8">
    <source>
        <dbReference type="PROSITE" id="PS00716"/>
    </source>
</evidence>
<evidence type="ECO:0000313" key="9">
    <source>
        <dbReference type="EMBL" id="GGI09587.1"/>
    </source>
</evidence>
<evidence type="ECO:0000256" key="1">
    <source>
        <dbReference type="ARBA" id="ARBA00007788"/>
    </source>
</evidence>
<dbReference type="GO" id="GO:0006352">
    <property type="term" value="P:DNA-templated transcription initiation"/>
    <property type="evidence" value="ECO:0007669"/>
    <property type="project" value="InterPro"/>
</dbReference>
<dbReference type="SUPFAM" id="SSF88946">
    <property type="entry name" value="Sigma2 domain of RNA polymerase sigma factors"/>
    <property type="match status" value="1"/>
</dbReference>
<dbReference type="RefSeq" id="WP_130649269.1">
    <property type="nucleotide sequence ID" value="NZ_BMHA01000016.1"/>
</dbReference>
<comment type="similarity">
    <text evidence="1 6">Belongs to the sigma-70 factor family.</text>
</comment>
<dbReference type="InterPro" id="IPR013324">
    <property type="entry name" value="RNA_pol_sigma_r3/r4-like"/>
</dbReference>
<accession>A0A8J3EZA8</accession>
<dbReference type="OrthoDB" id="9804285at2"/>
<dbReference type="InterPro" id="IPR000943">
    <property type="entry name" value="RNA_pol_sigma70"/>
</dbReference>
<dbReference type="EMBL" id="BMHA01000016">
    <property type="protein sequence ID" value="GGI09587.1"/>
    <property type="molecule type" value="Genomic_DNA"/>
</dbReference>
<keyword evidence="5 6" id="KW-0804">Transcription</keyword>
<proteinExistence type="inferred from homology"/>
<evidence type="ECO:0000256" key="4">
    <source>
        <dbReference type="ARBA" id="ARBA00023125"/>
    </source>
</evidence>
<feature type="domain" description="RNA polymerase sigma-70" evidence="8">
    <location>
        <begin position="339"/>
        <end position="365"/>
    </location>
</feature>
<evidence type="ECO:0000256" key="5">
    <source>
        <dbReference type="ARBA" id="ARBA00023163"/>
    </source>
</evidence>
<dbReference type="SUPFAM" id="SSF88659">
    <property type="entry name" value="Sigma3 and sigma4 domains of RNA polymerase sigma factors"/>
    <property type="match status" value="2"/>
</dbReference>
<dbReference type="InterPro" id="IPR007630">
    <property type="entry name" value="RNA_pol_sigma70_r4"/>
</dbReference>
<dbReference type="Proteomes" id="UP000650511">
    <property type="component" value="Unassembled WGS sequence"/>
</dbReference>
<evidence type="ECO:0000256" key="3">
    <source>
        <dbReference type="ARBA" id="ARBA00023082"/>
    </source>
</evidence>
<dbReference type="NCBIfam" id="TIGR02937">
    <property type="entry name" value="sigma70-ECF"/>
    <property type="match status" value="1"/>
</dbReference>
<dbReference type="CDD" id="cd06171">
    <property type="entry name" value="Sigma70_r4"/>
    <property type="match status" value="1"/>
</dbReference>
<keyword evidence="4 6" id="KW-0238">DNA-binding</keyword>
<organism evidence="9 10">
    <name type="scientific">Egicoccus halophilus</name>
    <dbReference type="NCBI Taxonomy" id="1670830"/>
    <lineage>
        <taxon>Bacteria</taxon>
        <taxon>Bacillati</taxon>
        <taxon>Actinomycetota</taxon>
        <taxon>Nitriliruptoria</taxon>
        <taxon>Egicoccales</taxon>
        <taxon>Egicoccaceae</taxon>
        <taxon>Egicoccus</taxon>
    </lineage>
</organism>
<dbReference type="InterPro" id="IPR050239">
    <property type="entry name" value="Sigma-70_RNA_pol_init_factors"/>
</dbReference>
<dbReference type="PANTHER" id="PTHR30603">
    <property type="entry name" value="RNA POLYMERASE SIGMA FACTOR RPO"/>
    <property type="match status" value="1"/>
</dbReference>
<protein>
    <recommendedName>
        <fullName evidence="6">RNA polymerase sigma factor</fullName>
    </recommendedName>
</protein>
<dbReference type="Gene3D" id="1.10.10.10">
    <property type="entry name" value="Winged helix-like DNA-binding domain superfamily/Winged helix DNA-binding domain"/>
    <property type="match status" value="2"/>
</dbReference>
<dbReference type="Pfam" id="PF00140">
    <property type="entry name" value="Sigma70_r1_2"/>
    <property type="match status" value="1"/>
</dbReference>
<dbReference type="PROSITE" id="PS00715">
    <property type="entry name" value="SIGMA70_1"/>
    <property type="match status" value="1"/>
</dbReference>